<evidence type="ECO:0000313" key="1">
    <source>
        <dbReference type="EMBL" id="GGH90770.1"/>
    </source>
</evidence>
<name>A0ABQ2AFM7_9BACT</name>
<accession>A0ABQ2AFM7</accession>
<proteinExistence type="predicted"/>
<dbReference type="Proteomes" id="UP000637774">
    <property type="component" value="Unassembled WGS sequence"/>
</dbReference>
<organism evidence="1 2">
    <name type="scientific">Hymenobacter frigidus</name>
    <dbReference type="NCBI Taxonomy" id="1524095"/>
    <lineage>
        <taxon>Bacteria</taxon>
        <taxon>Pseudomonadati</taxon>
        <taxon>Bacteroidota</taxon>
        <taxon>Cytophagia</taxon>
        <taxon>Cytophagales</taxon>
        <taxon>Hymenobacteraceae</taxon>
        <taxon>Hymenobacter</taxon>
    </lineage>
</organism>
<protein>
    <submittedName>
        <fullName evidence="1">Uncharacterized protein</fullName>
    </submittedName>
</protein>
<keyword evidence="2" id="KW-1185">Reference proteome</keyword>
<evidence type="ECO:0000313" key="2">
    <source>
        <dbReference type="Proteomes" id="UP000637774"/>
    </source>
</evidence>
<reference evidence="2" key="1">
    <citation type="journal article" date="2019" name="Int. J. Syst. Evol. Microbiol.">
        <title>The Global Catalogue of Microorganisms (GCM) 10K type strain sequencing project: providing services to taxonomists for standard genome sequencing and annotation.</title>
        <authorList>
            <consortium name="The Broad Institute Genomics Platform"/>
            <consortium name="The Broad Institute Genome Sequencing Center for Infectious Disease"/>
            <person name="Wu L."/>
            <person name="Ma J."/>
        </authorList>
    </citation>
    <scope>NUCLEOTIDE SEQUENCE [LARGE SCALE GENOMIC DNA]</scope>
    <source>
        <strain evidence="2">CGMCC 1.14966</strain>
    </source>
</reference>
<gene>
    <name evidence="1" type="ORF">GCM10011495_37380</name>
</gene>
<sequence length="68" mass="6977">MVADSFIASRRSDKGETMGGAAVCGIMRDGNGKAKVIQLSSGVPGAILSAAKDLTPFGRLELLQAGQR</sequence>
<dbReference type="EMBL" id="BMGY01000058">
    <property type="protein sequence ID" value="GGH90770.1"/>
    <property type="molecule type" value="Genomic_DNA"/>
</dbReference>
<comment type="caution">
    <text evidence="1">The sequence shown here is derived from an EMBL/GenBank/DDBJ whole genome shotgun (WGS) entry which is preliminary data.</text>
</comment>